<feature type="region of interest" description="Disordered" evidence="3">
    <location>
        <begin position="66"/>
        <end position="138"/>
    </location>
</feature>
<keyword evidence="6" id="KW-1185">Reference proteome</keyword>
<comment type="subcellular location">
    <subcellularLocation>
        <location evidence="2">Nucleus</location>
    </subcellularLocation>
</comment>
<evidence type="ECO:0000313" key="6">
    <source>
        <dbReference type="Proteomes" id="UP000076798"/>
    </source>
</evidence>
<dbReference type="GO" id="GO:0005634">
    <property type="term" value="C:nucleus"/>
    <property type="evidence" value="ECO:0007669"/>
    <property type="project" value="UniProtKB-SubCell"/>
</dbReference>
<dbReference type="PROSITE" id="PS51015">
    <property type="entry name" value="YDG"/>
    <property type="match status" value="1"/>
</dbReference>
<dbReference type="Pfam" id="PF02182">
    <property type="entry name" value="SAD_SRA"/>
    <property type="match status" value="1"/>
</dbReference>
<feature type="compositionally biased region" description="Acidic residues" evidence="3">
    <location>
        <begin position="342"/>
        <end position="357"/>
    </location>
</feature>
<dbReference type="GO" id="GO:0044027">
    <property type="term" value="P:negative regulation of gene expression via chromosomal CpG island methylation"/>
    <property type="evidence" value="ECO:0007669"/>
    <property type="project" value="TreeGrafter"/>
</dbReference>
<dbReference type="PANTHER" id="PTHR14140:SF27">
    <property type="entry name" value="OS04G0289800 PROTEIN"/>
    <property type="match status" value="1"/>
</dbReference>
<dbReference type="Proteomes" id="UP000076798">
    <property type="component" value="Unassembled WGS sequence"/>
</dbReference>
<protein>
    <recommendedName>
        <fullName evidence="4">YDG domain-containing protein</fullName>
    </recommendedName>
</protein>
<dbReference type="GO" id="GO:0016567">
    <property type="term" value="P:protein ubiquitination"/>
    <property type="evidence" value="ECO:0007669"/>
    <property type="project" value="TreeGrafter"/>
</dbReference>
<proteinExistence type="predicted"/>
<feature type="region of interest" description="Disordered" evidence="3">
    <location>
        <begin position="331"/>
        <end position="368"/>
    </location>
</feature>
<dbReference type="GO" id="GO:0061630">
    <property type="term" value="F:ubiquitin protein ligase activity"/>
    <property type="evidence" value="ECO:0007669"/>
    <property type="project" value="TreeGrafter"/>
</dbReference>
<evidence type="ECO:0000259" key="4">
    <source>
        <dbReference type="PROSITE" id="PS51015"/>
    </source>
</evidence>
<evidence type="ECO:0000256" key="1">
    <source>
        <dbReference type="ARBA" id="ARBA00023242"/>
    </source>
</evidence>
<sequence length="368" mass="40701">MGVQKSALAPISRPWTIYFRRTCRVASQLHPGVAEMVSKAERERERNIARNKALLEALGLPEISASVAPSSTKKRKATTSQSSDSKRPKKVPRPDLSIPDPGSSETTPEPTERRRSARNAGKKVEYNGEAQTNPGDSLVKSRLPRIVSEGNFIEHESNTEYVGNKLGKRLHNPKTYGHIPGIEVGTWWATRAQCSTDAVHAPFVAGISGHTEKGAYSVALSGGYDDDVDLGYAFTYTGSGGRDLKGTKNKPKSTAPQSSHQTFDNTFNKCLESSVKTRKPVRVIRGYKLRSPFATEEGYRYDGLYVVEKAWMELGLEGYQVCKFAFKRLPGQPPLPRREEALNDEPVEGQSADEESDENIKEEDTKDN</sequence>
<keyword evidence="1 2" id="KW-0539">Nucleus</keyword>
<dbReference type="InterPro" id="IPR045134">
    <property type="entry name" value="UHRF1/2-like"/>
</dbReference>
<reference evidence="5 6" key="1">
    <citation type="journal article" date="2016" name="Mol. Biol. Evol.">
        <title>Comparative Genomics of Early-Diverging Mushroom-Forming Fungi Provides Insights into the Origins of Lignocellulose Decay Capabilities.</title>
        <authorList>
            <person name="Nagy L.G."/>
            <person name="Riley R."/>
            <person name="Tritt A."/>
            <person name="Adam C."/>
            <person name="Daum C."/>
            <person name="Floudas D."/>
            <person name="Sun H."/>
            <person name="Yadav J.S."/>
            <person name="Pangilinan J."/>
            <person name="Larsson K.H."/>
            <person name="Matsuura K."/>
            <person name="Barry K."/>
            <person name="Labutti K."/>
            <person name="Kuo R."/>
            <person name="Ohm R.A."/>
            <person name="Bhattacharya S.S."/>
            <person name="Shirouzu T."/>
            <person name="Yoshinaga Y."/>
            <person name="Martin F.M."/>
            <person name="Grigoriev I.V."/>
            <person name="Hibbett D.S."/>
        </authorList>
    </citation>
    <scope>NUCLEOTIDE SEQUENCE [LARGE SCALE GENOMIC DNA]</scope>
    <source>
        <strain evidence="5 6">HHB10207 ss-3</strain>
    </source>
</reference>
<accession>A0A166J3Z9</accession>
<dbReference type="SUPFAM" id="SSF88697">
    <property type="entry name" value="PUA domain-like"/>
    <property type="match status" value="1"/>
</dbReference>
<dbReference type="Gene3D" id="2.30.280.10">
    <property type="entry name" value="SRA-YDG"/>
    <property type="match status" value="1"/>
</dbReference>
<dbReference type="InterPro" id="IPR015947">
    <property type="entry name" value="PUA-like_sf"/>
</dbReference>
<dbReference type="InterPro" id="IPR036987">
    <property type="entry name" value="SRA-YDG_sf"/>
</dbReference>
<dbReference type="AlphaFoldDB" id="A0A166J3Z9"/>
<dbReference type="InterPro" id="IPR003105">
    <property type="entry name" value="SRA_YDG"/>
</dbReference>
<evidence type="ECO:0000256" key="2">
    <source>
        <dbReference type="PROSITE-ProRule" id="PRU00358"/>
    </source>
</evidence>
<dbReference type="EMBL" id="KV428004">
    <property type="protein sequence ID" value="KZT44342.1"/>
    <property type="molecule type" value="Genomic_DNA"/>
</dbReference>
<dbReference type="FunFam" id="2.30.280.10:FF:000005">
    <property type="entry name" value="E3 ubiquitin-protein ligase UHRF1"/>
    <property type="match status" value="1"/>
</dbReference>
<organism evidence="5 6">
    <name type="scientific">Sistotremastrum suecicum HHB10207 ss-3</name>
    <dbReference type="NCBI Taxonomy" id="1314776"/>
    <lineage>
        <taxon>Eukaryota</taxon>
        <taxon>Fungi</taxon>
        <taxon>Dikarya</taxon>
        <taxon>Basidiomycota</taxon>
        <taxon>Agaricomycotina</taxon>
        <taxon>Agaricomycetes</taxon>
        <taxon>Sistotremastrales</taxon>
        <taxon>Sistotremastraceae</taxon>
        <taxon>Sistotremastrum</taxon>
    </lineage>
</organism>
<name>A0A166J3Z9_9AGAM</name>
<feature type="region of interest" description="Disordered" evidence="3">
    <location>
        <begin position="243"/>
        <end position="262"/>
    </location>
</feature>
<gene>
    <name evidence="5" type="ORF">SISSUDRAFT_8541</name>
</gene>
<evidence type="ECO:0000256" key="3">
    <source>
        <dbReference type="SAM" id="MobiDB-lite"/>
    </source>
</evidence>
<dbReference type="STRING" id="1314776.A0A166J3Z9"/>
<feature type="compositionally biased region" description="Basic and acidic residues" evidence="3">
    <location>
        <begin position="358"/>
        <end position="368"/>
    </location>
</feature>
<feature type="compositionally biased region" description="Polar residues" evidence="3">
    <location>
        <begin position="252"/>
        <end position="262"/>
    </location>
</feature>
<evidence type="ECO:0000313" key="5">
    <source>
        <dbReference type="EMBL" id="KZT44342.1"/>
    </source>
</evidence>
<dbReference type="SMART" id="SM00466">
    <property type="entry name" value="SRA"/>
    <property type="match status" value="1"/>
</dbReference>
<dbReference type="OrthoDB" id="2270193at2759"/>
<feature type="domain" description="YDG" evidence="4">
    <location>
        <begin position="177"/>
        <end position="328"/>
    </location>
</feature>
<dbReference type="PANTHER" id="PTHR14140">
    <property type="entry name" value="E3 UBIQUITIN-PROTEIN LIGASE UHRF-RELATED"/>
    <property type="match status" value="1"/>
</dbReference>